<accession>F2U1W6</accession>
<evidence type="ECO:0000313" key="2">
    <source>
        <dbReference type="EMBL" id="EGD81618.1"/>
    </source>
</evidence>
<dbReference type="InterPro" id="IPR009083">
    <property type="entry name" value="TFIIA_a-hlx"/>
</dbReference>
<gene>
    <name evidence="2" type="ORF">PTSG_02335</name>
</gene>
<dbReference type="GeneID" id="16077415"/>
<keyword evidence="3" id="KW-1185">Reference proteome</keyword>
<dbReference type="AlphaFoldDB" id="F2U1W6"/>
<dbReference type="InterPro" id="IPR015872">
    <property type="entry name" value="TFIIA_gsu_N"/>
</dbReference>
<reference evidence="2" key="1">
    <citation type="submission" date="2009-08" db="EMBL/GenBank/DDBJ databases">
        <title>Annotation of Salpingoeca rosetta.</title>
        <authorList>
            <consortium name="The Broad Institute Genome Sequencing Platform"/>
            <person name="Russ C."/>
            <person name="Cuomo C."/>
            <person name="Burger G."/>
            <person name="Gray M.W."/>
            <person name="Holland P.W.H."/>
            <person name="King N."/>
            <person name="Lang F.B.F."/>
            <person name="Roger A.J."/>
            <person name="Ruiz-Trillo I."/>
            <person name="Young S.K."/>
            <person name="Zeng Q."/>
            <person name="Gargeya S."/>
            <person name="Alvarado L."/>
            <person name="Berlin A."/>
            <person name="Chapman S.B."/>
            <person name="Chen Z."/>
            <person name="Freedman E."/>
            <person name="Gellesch M."/>
            <person name="Goldberg J."/>
            <person name="Griggs A."/>
            <person name="Gujja S."/>
            <person name="Heilman E."/>
            <person name="Heiman D."/>
            <person name="Howarth C."/>
            <person name="Mehta T."/>
            <person name="Neiman D."/>
            <person name="Pearson M."/>
            <person name="Roberts A."/>
            <person name="Saif S."/>
            <person name="Shea T."/>
            <person name="Shenoy N."/>
            <person name="Sisk P."/>
            <person name="Stolte C."/>
            <person name="Sykes S."/>
            <person name="White J."/>
            <person name="Yandava C."/>
            <person name="Haas B."/>
            <person name="Nusbaum C."/>
            <person name="Birren B."/>
        </authorList>
    </citation>
    <scope>NUCLEOTIDE SEQUENCE</scope>
    <source>
        <strain evidence="2">ATCC 50818</strain>
    </source>
</reference>
<evidence type="ECO:0000259" key="1">
    <source>
        <dbReference type="Pfam" id="PF02268"/>
    </source>
</evidence>
<dbReference type="FunCoup" id="F2U1W6">
    <property type="interactions" value="1282"/>
</dbReference>
<dbReference type="KEGG" id="sre:PTSG_02335"/>
<evidence type="ECO:0000313" key="3">
    <source>
        <dbReference type="Proteomes" id="UP000007799"/>
    </source>
</evidence>
<proteinExistence type="predicted"/>
<dbReference type="PANTHER" id="PTHR10966">
    <property type="entry name" value="TRANSCRIPTION INITIATION FACTOR IIA SUBUNIT 2"/>
    <property type="match status" value="1"/>
</dbReference>
<dbReference type="GO" id="GO:0006367">
    <property type="term" value="P:transcription initiation at RNA polymerase II promoter"/>
    <property type="evidence" value="ECO:0007669"/>
    <property type="project" value="InterPro"/>
</dbReference>
<dbReference type="SUPFAM" id="SSF47396">
    <property type="entry name" value="Transcription factor IIA (TFIIA), alpha-helical domain"/>
    <property type="match status" value="1"/>
</dbReference>
<sequence>MSVNDHYRKTSLGLALQAALDELLEAQSISPDLMNHVLENFDTTMVKRLSNVKHRADLKALCKEYKNMKDFWTISLKDCKFTFSKAEELHTDKLTVFTSKTQ</sequence>
<dbReference type="CDD" id="cd10145">
    <property type="entry name" value="TFIIA_gamma_N"/>
    <property type="match status" value="1"/>
</dbReference>
<dbReference type="Pfam" id="PF02268">
    <property type="entry name" value="TFIIA_gamma_N"/>
    <property type="match status" value="1"/>
</dbReference>
<organism evidence="2 3">
    <name type="scientific">Salpingoeca rosetta (strain ATCC 50818 / BSB-021)</name>
    <dbReference type="NCBI Taxonomy" id="946362"/>
    <lineage>
        <taxon>Eukaryota</taxon>
        <taxon>Choanoflagellata</taxon>
        <taxon>Craspedida</taxon>
        <taxon>Salpingoecidae</taxon>
        <taxon>Salpingoeca</taxon>
    </lineage>
</organism>
<dbReference type="GO" id="GO:0005672">
    <property type="term" value="C:transcription factor TFIIA complex"/>
    <property type="evidence" value="ECO:0007669"/>
    <property type="project" value="InterPro"/>
</dbReference>
<dbReference type="Gene3D" id="1.10.287.190">
    <property type="entry name" value="Transcription factor IIA gamma subunit, alpha-helical domain"/>
    <property type="match status" value="1"/>
</dbReference>
<dbReference type="Proteomes" id="UP000007799">
    <property type="component" value="Unassembled WGS sequence"/>
</dbReference>
<protein>
    <recommendedName>
        <fullName evidence="1">Transcription initiation factor IIA gamma subunit N-terminal domain-containing protein</fullName>
    </recommendedName>
</protein>
<dbReference type="EMBL" id="GL832959">
    <property type="protein sequence ID" value="EGD81618.1"/>
    <property type="molecule type" value="Genomic_DNA"/>
</dbReference>
<dbReference type="RefSeq" id="XP_004996822.1">
    <property type="nucleotide sequence ID" value="XM_004996765.1"/>
</dbReference>
<dbReference type="InParanoid" id="F2U1W6"/>
<dbReference type="InterPro" id="IPR003194">
    <property type="entry name" value="TFIIA_gsu"/>
</dbReference>
<dbReference type="STRING" id="946362.F2U1W6"/>
<feature type="domain" description="Transcription initiation factor IIA gamma subunit N-terminal" evidence="1">
    <location>
        <begin position="5"/>
        <end position="49"/>
    </location>
</feature>
<name>F2U1W6_SALR5</name>